<feature type="domain" description="Single Cache" evidence="6">
    <location>
        <begin position="45"/>
        <end position="125"/>
    </location>
</feature>
<dbReference type="HOGENOM" id="CLU_048847_0_0_2"/>
<keyword evidence="8" id="KW-1185">Reference proteome</keyword>
<evidence type="ECO:0000256" key="4">
    <source>
        <dbReference type="ARBA" id="ARBA00022989"/>
    </source>
</evidence>
<evidence type="ECO:0000256" key="3">
    <source>
        <dbReference type="ARBA" id="ARBA00022692"/>
    </source>
</evidence>
<proteinExistence type="predicted"/>
<keyword evidence="5" id="KW-0472">Membrane</keyword>
<dbReference type="eggNOG" id="arCOG03642">
    <property type="taxonomic scope" value="Archaea"/>
</dbReference>
<dbReference type="PROSITE" id="PS51257">
    <property type="entry name" value="PROKAR_LIPOPROTEIN"/>
    <property type="match status" value="1"/>
</dbReference>
<sequence>MKIFYIPVFLVLILICISCGCTDPGSDTQQVSDTPQVPVLPVETRNYTLSELEEFVMNASEYAKEVGMEEAAAEFNDPTSKFVDGTMYIYALYYNGTYIAQPFNQSLVGTNGLSATDTNGMRFVEACRDIAESGGGPVLYTYPNPSDNMTYEEKLGYVYPVDDEWWIGSGIYLDDLVDKANGTPLYLGYVKNFMTGAASFAGNVSMDEAISVFNNQSGDYFDLDNGMYVLALDYDGNILAHPAYPEIIGENIYDREMKYGVKSIQRAAEIARNGGGFIIYSYDGTDGTIKQNLNYVMPVEKDDYWIISSGISRDLLQY</sequence>
<dbReference type="RefSeq" id="WP_013330109.1">
    <property type="nucleotide sequence ID" value="NC_014507.1"/>
</dbReference>
<organism evidence="7 8">
    <name type="scientific">Methanolacinia petrolearia (strain DSM 11571 / OCM 486 / SEBR 4847)</name>
    <name type="common">Methanoplanus petrolearius</name>
    <dbReference type="NCBI Taxonomy" id="679926"/>
    <lineage>
        <taxon>Archaea</taxon>
        <taxon>Methanobacteriati</taxon>
        <taxon>Methanobacteriota</taxon>
        <taxon>Stenosarchaea group</taxon>
        <taxon>Methanomicrobia</taxon>
        <taxon>Methanomicrobiales</taxon>
        <taxon>Methanomicrobiaceae</taxon>
        <taxon>Methanolacinia</taxon>
    </lineage>
</organism>
<dbReference type="SMART" id="SM01049">
    <property type="entry name" value="Cache_2"/>
    <property type="match status" value="2"/>
</dbReference>
<reference evidence="7 8" key="1">
    <citation type="journal article" date="2010" name="Stand. Genomic Sci.">
        <title>Complete genome sequence of Methanoplanus petrolearius type strain (SEBR 4847).</title>
        <authorList>
            <person name="Brambilla E."/>
            <person name="Djao O.D."/>
            <person name="Daligault H."/>
            <person name="Lapidus A."/>
            <person name="Lucas S."/>
            <person name="Hammon N."/>
            <person name="Nolan M."/>
            <person name="Tice H."/>
            <person name="Cheng J.F."/>
            <person name="Han C."/>
            <person name="Tapia R."/>
            <person name="Goodwin L."/>
            <person name="Pitluck S."/>
            <person name="Liolios K."/>
            <person name="Ivanova N."/>
            <person name="Mavromatis K."/>
            <person name="Mikhailova N."/>
            <person name="Pati A."/>
            <person name="Chen A."/>
            <person name="Palaniappan K."/>
            <person name="Land M."/>
            <person name="Hauser L."/>
            <person name="Chang Y.J."/>
            <person name="Jeffries C.D."/>
            <person name="Rohde M."/>
            <person name="Spring S."/>
            <person name="Sikorski J."/>
            <person name="Goker M."/>
            <person name="Woyke T."/>
            <person name="Bristow J."/>
            <person name="Eisen J.A."/>
            <person name="Markowitz V."/>
            <person name="Hugenholtz P."/>
            <person name="Kyrpides N.C."/>
            <person name="Klenk H.P."/>
        </authorList>
    </citation>
    <scope>NUCLEOTIDE SEQUENCE [LARGE SCALE GENOMIC DNA]</scope>
    <source>
        <strain evidence="8">DSM 11571 / OCM 486 / SEBR 4847</strain>
    </source>
</reference>
<keyword evidence="2" id="KW-1003">Cell membrane</keyword>
<dbReference type="STRING" id="679926.Mpet_2184"/>
<accession>E1RKB9</accession>
<evidence type="ECO:0000256" key="5">
    <source>
        <dbReference type="ARBA" id="ARBA00023136"/>
    </source>
</evidence>
<dbReference type="KEGG" id="mpi:Mpet_2184"/>
<evidence type="ECO:0000256" key="2">
    <source>
        <dbReference type="ARBA" id="ARBA00022475"/>
    </source>
</evidence>
<evidence type="ECO:0000256" key="1">
    <source>
        <dbReference type="ARBA" id="ARBA00004651"/>
    </source>
</evidence>
<dbReference type="OrthoDB" id="112113at2157"/>
<keyword evidence="4" id="KW-1133">Transmembrane helix</keyword>
<dbReference type="EMBL" id="CP002117">
    <property type="protein sequence ID" value="ADN36932.1"/>
    <property type="molecule type" value="Genomic_DNA"/>
</dbReference>
<dbReference type="GeneID" id="9744669"/>
<comment type="subcellular location">
    <subcellularLocation>
        <location evidence="1">Cell membrane</location>
        <topology evidence="1">Multi-pass membrane protein</topology>
    </subcellularLocation>
</comment>
<feature type="domain" description="Single Cache" evidence="6">
    <location>
        <begin position="186"/>
        <end position="265"/>
    </location>
</feature>
<evidence type="ECO:0000313" key="8">
    <source>
        <dbReference type="Proteomes" id="UP000006565"/>
    </source>
</evidence>
<dbReference type="InterPro" id="IPR004010">
    <property type="entry name" value="Double_Cache_2"/>
</dbReference>
<keyword evidence="3" id="KW-0812">Transmembrane</keyword>
<dbReference type="Pfam" id="PF08269">
    <property type="entry name" value="dCache_2"/>
    <property type="match status" value="1"/>
</dbReference>
<gene>
    <name evidence="7" type="ordered locus">Mpet_2184</name>
</gene>
<dbReference type="AlphaFoldDB" id="E1RKB9"/>
<protein>
    <submittedName>
        <fullName evidence="7">Putative cache sensor protein</fullName>
    </submittedName>
</protein>
<evidence type="ECO:0000313" key="7">
    <source>
        <dbReference type="EMBL" id="ADN36932.1"/>
    </source>
</evidence>
<dbReference type="Proteomes" id="UP000006565">
    <property type="component" value="Chromosome"/>
</dbReference>
<evidence type="ECO:0000259" key="6">
    <source>
        <dbReference type="SMART" id="SM01049"/>
    </source>
</evidence>
<dbReference type="Gene3D" id="3.30.450.20">
    <property type="entry name" value="PAS domain"/>
    <property type="match status" value="2"/>
</dbReference>
<dbReference type="GO" id="GO:0005886">
    <property type="term" value="C:plasma membrane"/>
    <property type="evidence" value="ECO:0007669"/>
    <property type="project" value="UniProtKB-SubCell"/>
</dbReference>
<dbReference type="InterPro" id="IPR033480">
    <property type="entry name" value="sCache_2"/>
</dbReference>
<name>E1RKB9_METP4</name>